<dbReference type="InterPro" id="IPR006016">
    <property type="entry name" value="UspA"/>
</dbReference>
<evidence type="ECO:0000313" key="3">
    <source>
        <dbReference type="EMBL" id="AEA48109.1"/>
    </source>
</evidence>
<feature type="domain" description="UspA" evidence="2">
    <location>
        <begin position="163"/>
        <end position="281"/>
    </location>
</feature>
<dbReference type="eggNOG" id="arCOG00449">
    <property type="taxonomic scope" value="Archaea"/>
</dbReference>
<protein>
    <submittedName>
        <fullName evidence="3">UspA domain-containing protein</fullName>
    </submittedName>
</protein>
<dbReference type="HOGENOM" id="CLU_049301_2_0_2"/>
<dbReference type="STRING" id="693661.Arcve_2120"/>
<dbReference type="KEGG" id="ave:Arcve_2120"/>
<dbReference type="Gene3D" id="3.40.50.620">
    <property type="entry name" value="HUPs"/>
    <property type="match status" value="2"/>
</dbReference>
<gene>
    <name evidence="3" type="ordered locus">Arcve_2120</name>
</gene>
<comment type="similarity">
    <text evidence="1">Belongs to the universal stress protein A family.</text>
</comment>
<dbReference type="PRINTS" id="PR01438">
    <property type="entry name" value="UNVRSLSTRESS"/>
</dbReference>
<dbReference type="SUPFAM" id="SSF52402">
    <property type="entry name" value="Adenine nucleotide alpha hydrolases-like"/>
    <property type="match status" value="2"/>
</dbReference>
<evidence type="ECO:0000313" key="4">
    <source>
        <dbReference type="Proteomes" id="UP000008136"/>
    </source>
</evidence>
<dbReference type="EMBL" id="CP002588">
    <property type="protein sequence ID" value="AEA48109.1"/>
    <property type="molecule type" value="Genomic_DNA"/>
</dbReference>
<proteinExistence type="inferred from homology"/>
<dbReference type="PANTHER" id="PTHR46268">
    <property type="entry name" value="STRESS RESPONSE PROTEIN NHAX"/>
    <property type="match status" value="1"/>
</dbReference>
<sequence>MEMFRRALLPTDFSDCANKVLVYLKELKNAGLEEVILIRVINLARVVGVTSGFDIEAWIKDEEKESAKRLEELVDQIKGMGIKARYVSPIPAGDPVSEIVKAAEKEDVSFILMASRGKGILKEILLGSVSEGVVRRATRPVIVVKVKKKKGNAGCEPRVEKLFDRILYAHDLSEHSQKILDYVRHAALSGGKDVILLHVREEDEDYTVKLEEVKRELEKDGINVKIMIKDGVPHKQIIRTAKEEGVTLIMMSSRGLGFVEGMLLGSTTDAVVRHSDIPVFIHH</sequence>
<dbReference type="PANTHER" id="PTHR46268:SF26">
    <property type="entry name" value="UNIVERSAL STRESS PROTEIN MJ0577"/>
    <property type="match status" value="1"/>
</dbReference>
<dbReference type="CDD" id="cd00293">
    <property type="entry name" value="USP-like"/>
    <property type="match status" value="2"/>
</dbReference>
<dbReference type="Pfam" id="PF00582">
    <property type="entry name" value="Usp"/>
    <property type="match status" value="2"/>
</dbReference>
<evidence type="ECO:0000259" key="2">
    <source>
        <dbReference type="Pfam" id="PF00582"/>
    </source>
</evidence>
<keyword evidence="4" id="KW-1185">Reference proteome</keyword>
<dbReference type="AlphaFoldDB" id="F2KSN9"/>
<reference evidence="3 4" key="1">
    <citation type="submission" date="2011-03" db="EMBL/GenBank/DDBJ databases">
        <title>The complete genome of Archaeoglobus veneficus SNP6.</title>
        <authorList>
            <consortium name="US DOE Joint Genome Institute (JGI-PGF)"/>
            <person name="Lucas S."/>
            <person name="Copeland A."/>
            <person name="Lapidus A."/>
            <person name="Bruce D."/>
            <person name="Goodwin L."/>
            <person name="Pitluck S."/>
            <person name="Kyrpides N."/>
            <person name="Mavromatis K."/>
            <person name="Pagani I."/>
            <person name="Ivanova N."/>
            <person name="Mikhailova N."/>
            <person name="Lu M."/>
            <person name="Detter J.C."/>
            <person name="Tapia R."/>
            <person name="Han C."/>
            <person name="Land M."/>
            <person name="Hauser L."/>
            <person name="Markowitz V."/>
            <person name="Cheng J.-F."/>
            <person name="Hugenholtz P."/>
            <person name="Woyke T."/>
            <person name="Wu D."/>
            <person name="Spring S."/>
            <person name="Brambilla E."/>
            <person name="Klenk H.-P."/>
            <person name="Eisen J.A."/>
        </authorList>
    </citation>
    <scope>NUCLEOTIDE SEQUENCE [LARGE SCALE GENOMIC DNA]</scope>
    <source>
        <strain>SNP6</strain>
    </source>
</reference>
<dbReference type="Proteomes" id="UP000008136">
    <property type="component" value="Chromosome"/>
</dbReference>
<dbReference type="InterPro" id="IPR006015">
    <property type="entry name" value="Universal_stress_UspA"/>
</dbReference>
<feature type="domain" description="UspA" evidence="2">
    <location>
        <begin position="3"/>
        <end position="145"/>
    </location>
</feature>
<name>F2KSN9_ARCVS</name>
<dbReference type="InterPro" id="IPR014729">
    <property type="entry name" value="Rossmann-like_a/b/a_fold"/>
</dbReference>
<accession>F2KSN9</accession>
<organism evidence="3 4">
    <name type="scientific">Archaeoglobus veneficus (strain DSM 11195 / SNP6)</name>
    <dbReference type="NCBI Taxonomy" id="693661"/>
    <lineage>
        <taxon>Archaea</taxon>
        <taxon>Methanobacteriati</taxon>
        <taxon>Methanobacteriota</taxon>
        <taxon>Archaeoglobi</taxon>
        <taxon>Archaeoglobales</taxon>
        <taxon>Archaeoglobaceae</taxon>
        <taxon>Archaeoglobus</taxon>
    </lineage>
</organism>
<evidence type="ECO:0000256" key="1">
    <source>
        <dbReference type="ARBA" id="ARBA00008791"/>
    </source>
</evidence>